<sequence length="81" mass="9398">MTHCRVPPEPSVRTKARNNRETNLIKFRRSDQEERKNNRKVDIAIDNTNSYVVETTPPPDKVRVKKRDLLHFPVGDAASSR</sequence>
<protein>
    <submittedName>
        <fullName evidence="2">Uncharacterized protein</fullName>
    </submittedName>
</protein>
<reference evidence="2 3" key="1">
    <citation type="journal article" date="2019" name="Commun. Biol.">
        <title>The bagworm genome reveals a unique fibroin gene that provides high tensile strength.</title>
        <authorList>
            <person name="Kono N."/>
            <person name="Nakamura H."/>
            <person name="Ohtoshi R."/>
            <person name="Tomita M."/>
            <person name="Numata K."/>
            <person name="Arakawa K."/>
        </authorList>
    </citation>
    <scope>NUCLEOTIDE SEQUENCE [LARGE SCALE GENOMIC DNA]</scope>
</reference>
<keyword evidence="3" id="KW-1185">Reference proteome</keyword>
<dbReference type="Proteomes" id="UP000299102">
    <property type="component" value="Unassembled WGS sequence"/>
</dbReference>
<feature type="compositionally biased region" description="Basic and acidic residues" evidence="1">
    <location>
        <begin position="28"/>
        <end position="42"/>
    </location>
</feature>
<feature type="region of interest" description="Disordered" evidence="1">
    <location>
        <begin position="1"/>
        <end position="42"/>
    </location>
</feature>
<name>A0A4C1WGF6_EUMVA</name>
<evidence type="ECO:0000313" key="2">
    <source>
        <dbReference type="EMBL" id="GBP50163.1"/>
    </source>
</evidence>
<evidence type="ECO:0000256" key="1">
    <source>
        <dbReference type="SAM" id="MobiDB-lite"/>
    </source>
</evidence>
<organism evidence="2 3">
    <name type="scientific">Eumeta variegata</name>
    <name type="common">Bagworm moth</name>
    <name type="synonym">Eumeta japonica</name>
    <dbReference type="NCBI Taxonomy" id="151549"/>
    <lineage>
        <taxon>Eukaryota</taxon>
        <taxon>Metazoa</taxon>
        <taxon>Ecdysozoa</taxon>
        <taxon>Arthropoda</taxon>
        <taxon>Hexapoda</taxon>
        <taxon>Insecta</taxon>
        <taxon>Pterygota</taxon>
        <taxon>Neoptera</taxon>
        <taxon>Endopterygota</taxon>
        <taxon>Lepidoptera</taxon>
        <taxon>Glossata</taxon>
        <taxon>Ditrysia</taxon>
        <taxon>Tineoidea</taxon>
        <taxon>Psychidae</taxon>
        <taxon>Oiketicinae</taxon>
        <taxon>Eumeta</taxon>
    </lineage>
</organism>
<comment type="caution">
    <text evidence="2">The sequence shown here is derived from an EMBL/GenBank/DDBJ whole genome shotgun (WGS) entry which is preliminary data.</text>
</comment>
<dbReference type="EMBL" id="BGZK01000559">
    <property type="protein sequence ID" value="GBP50163.1"/>
    <property type="molecule type" value="Genomic_DNA"/>
</dbReference>
<dbReference type="AlphaFoldDB" id="A0A4C1WGF6"/>
<gene>
    <name evidence="2" type="ORF">EVAR_42844_1</name>
</gene>
<accession>A0A4C1WGF6</accession>
<proteinExistence type="predicted"/>
<evidence type="ECO:0000313" key="3">
    <source>
        <dbReference type="Proteomes" id="UP000299102"/>
    </source>
</evidence>